<dbReference type="SUPFAM" id="SSF56235">
    <property type="entry name" value="N-terminal nucleophile aminohydrolases (Ntn hydrolases)"/>
    <property type="match status" value="1"/>
</dbReference>
<dbReference type="Pfam" id="PF10584">
    <property type="entry name" value="Proteasome_A_N"/>
    <property type="match status" value="1"/>
</dbReference>
<dbReference type="InterPro" id="IPR050115">
    <property type="entry name" value="Proteasome_alpha"/>
</dbReference>
<evidence type="ECO:0000313" key="8">
    <source>
        <dbReference type="EMBL" id="CAD8264960.1"/>
    </source>
</evidence>
<evidence type="ECO:0000256" key="4">
    <source>
        <dbReference type="ARBA" id="ARBA00022942"/>
    </source>
</evidence>
<evidence type="ECO:0000256" key="6">
    <source>
        <dbReference type="PROSITE-ProRule" id="PRU00808"/>
    </source>
</evidence>
<comment type="subcellular location">
    <subcellularLocation>
        <location evidence="2">Cytoplasm</location>
    </subcellularLocation>
    <subcellularLocation>
        <location evidence="1">Nucleus</location>
    </subcellularLocation>
</comment>
<dbReference type="CDD" id="cd03754">
    <property type="entry name" value="proteasome_alpha_type_6"/>
    <property type="match status" value="1"/>
</dbReference>
<dbReference type="GO" id="GO:0019773">
    <property type="term" value="C:proteasome core complex, alpha-subunit complex"/>
    <property type="evidence" value="ECO:0007669"/>
    <property type="project" value="UniProtKB-UniRule"/>
</dbReference>
<dbReference type="GO" id="GO:0005634">
    <property type="term" value="C:nucleus"/>
    <property type="evidence" value="ECO:0007669"/>
    <property type="project" value="UniProtKB-SubCell"/>
</dbReference>
<keyword evidence="4 6" id="KW-0647">Proteasome</keyword>
<dbReference type="InterPro" id="IPR023332">
    <property type="entry name" value="Proteasome_alpha-type"/>
</dbReference>
<organism evidence="8">
    <name type="scientific">Pinguiococcus pyrenoidosus</name>
    <dbReference type="NCBI Taxonomy" id="172671"/>
    <lineage>
        <taxon>Eukaryota</taxon>
        <taxon>Sar</taxon>
        <taxon>Stramenopiles</taxon>
        <taxon>Ochrophyta</taxon>
        <taxon>Pinguiophyceae</taxon>
        <taxon>Pinguiochrysidales</taxon>
        <taxon>Pinguiochrysidaceae</taxon>
        <taxon>Pinguiococcus</taxon>
    </lineage>
</organism>
<evidence type="ECO:0000259" key="7">
    <source>
        <dbReference type="SMART" id="SM00948"/>
    </source>
</evidence>
<evidence type="ECO:0000256" key="5">
    <source>
        <dbReference type="ARBA" id="ARBA00023242"/>
    </source>
</evidence>
<dbReference type="GO" id="GO:0006511">
    <property type="term" value="P:ubiquitin-dependent protein catabolic process"/>
    <property type="evidence" value="ECO:0007669"/>
    <property type="project" value="InterPro"/>
</dbReference>
<dbReference type="Pfam" id="PF00227">
    <property type="entry name" value="Proteasome"/>
    <property type="match status" value="1"/>
</dbReference>
<keyword evidence="5" id="KW-0539">Nucleus</keyword>
<proteinExistence type="inferred from homology"/>
<keyword evidence="3" id="KW-0963">Cytoplasm</keyword>
<name>A0A7R9UH80_9STRA</name>
<dbReference type="InterPro" id="IPR029055">
    <property type="entry name" value="Ntn_hydrolases_N"/>
</dbReference>
<dbReference type="EMBL" id="HBEA01019008">
    <property type="protein sequence ID" value="CAD8264960.1"/>
    <property type="molecule type" value="Transcribed_RNA"/>
</dbReference>
<dbReference type="InterPro" id="IPR034642">
    <property type="entry name" value="Proteasome_subunit_alpha6"/>
</dbReference>
<sequence>MAAGRESNYDRHISIFSPQGHLYQVEYCMKSANSTGLTTIAIRGEDSVAFVTQKKVPDRLIDPTSVSNVFPITPTVGVVVTGQPADALAMVYRIRQEAHEFKYNNGFTMPVYLLAKRIADLCQVRTQRAGSRLLACFTTIIGVDDEKGPQLYQVDPAGMFFPYKALAAGAKKDEATNWLERHVEEFTTMDVDNVIRTSIICLQHVLSADFRGTEIEVGVVHGDGRFMTLTPEEIEFHLTAISEQDVEA</sequence>
<dbReference type="GO" id="GO:0005737">
    <property type="term" value="C:cytoplasm"/>
    <property type="evidence" value="ECO:0007669"/>
    <property type="project" value="UniProtKB-SubCell"/>
</dbReference>
<evidence type="ECO:0000256" key="1">
    <source>
        <dbReference type="ARBA" id="ARBA00004123"/>
    </source>
</evidence>
<gene>
    <name evidence="8" type="ORF">PPYR1160_LOCUS14463</name>
</gene>
<evidence type="ECO:0000256" key="2">
    <source>
        <dbReference type="ARBA" id="ARBA00004496"/>
    </source>
</evidence>
<protein>
    <recommendedName>
        <fullName evidence="7">Proteasome alpha-type subunits domain-containing protein</fullName>
    </recommendedName>
</protein>
<dbReference type="Gene3D" id="3.60.20.10">
    <property type="entry name" value="Glutamine Phosphoribosylpyrophosphate, subunit 1, domain 1"/>
    <property type="match status" value="1"/>
</dbReference>
<dbReference type="PANTHER" id="PTHR11599">
    <property type="entry name" value="PROTEASOME SUBUNIT ALPHA/BETA"/>
    <property type="match status" value="1"/>
</dbReference>
<dbReference type="PROSITE" id="PS51475">
    <property type="entry name" value="PROTEASOME_ALPHA_2"/>
    <property type="match status" value="1"/>
</dbReference>
<feature type="domain" description="Proteasome alpha-type subunits" evidence="7">
    <location>
        <begin position="9"/>
        <end position="31"/>
    </location>
</feature>
<evidence type="ECO:0000256" key="3">
    <source>
        <dbReference type="ARBA" id="ARBA00022490"/>
    </source>
</evidence>
<reference evidence="8" key="1">
    <citation type="submission" date="2021-01" db="EMBL/GenBank/DDBJ databases">
        <authorList>
            <person name="Corre E."/>
            <person name="Pelletier E."/>
            <person name="Niang G."/>
            <person name="Scheremetjew M."/>
            <person name="Finn R."/>
            <person name="Kale V."/>
            <person name="Holt S."/>
            <person name="Cochrane G."/>
            <person name="Meng A."/>
            <person name="Brown T."/>
            <person name="Cohen L."/>
        </authorList>
    </citation>
    <scope>NUCLEOTIDE SEQUENCE</scope>
    <source>
        <strain evidence="8">CCMP2078</strain>
    </source>
</reference>
<accession>A0A7R9UH80</accession>
<dbReference type="InterPro" id="IPR000426">
    <property type="entry name" value="Proteasome_asu_N"/>
</dbReference>
<dbReference type="AlphaFoldDB" id="A0A7R9UH80"/>
<dbReference type="InterPro" id="IPR001353">
    <property type="entry name" value="Proteasome_sua/b"/>
</dbReference>
<comment type="similarity">
    <text evidence="6">Belongs to the peptidase T1A family.</text>
</comment>
<dbReference type="SMART" id="SM00948">
    <property type="entry name" value="Proteasome_A_N"/>
    <property type="match status" value="1"/>
</dbReference>